<evidence type="ECO:0000256" key="1">
    <source>
        <dbReference type="SAM" id="MobiDB-lite"/>
    </source>
</evidence>
<evidence type="ECO:0000313" key="3">
    <source>
        <dbReference type="Proteomes" id="UP000249464"/>
    </source>
</evidence>
<protein>
    <submittedName>
        <fullName evidence="2">BQ5605_C017g08424 protein</fullName>
    </submittedName>
</protein>
<dbReference type="AlphaFoldDB" id="A0A2X0LZA2"/>
<reference evidence="2 3" key="1">
    <citation type="submission" date="2016-11" db="EMBL/GenBank/DDBJ databases">
        <authorList>
            <person name="Jaros S."/>
            <person name="Januszkiewicz K."/>
            <person name="Wedrychowicz H."/>
        </authorList>
    </citation>
    <scope>NUCLEOTIDE SEQUENCE [LARGE SCALE GENOMIC DNA]</scope>
</reference>
<dbReference type="Proteomes" id="UP000249464">
    <property type="component" value="Unassembled WGS sequence"/>
</dbReference>
<keyword evidence="3" id="KW-1185">Reference proteome</keyword>
<organism evidence="2 3">
    <name type="scientific">Microbotryum silenes-dioicae</name>
    <dbReference type="NCBI Taxonomy" id="796604"/>
    <lineage>
        <taxon>Eukaryota</taxon>
        <taxon>Fungi</taxon>
        <taxon>Dikarya</taxon>
        <taxon>Basidiomycota</taxon>
        <taxon>Pucciniomycotina</taxon>
        <taxon>Microbotryomycetes</taxon>
        <taxon>Microbotryales</taxon>
        <taxon>Microbotryaceae</taxon>
        <taxon>Microbotryum</taxon>
    </lineage>
</organism>
<gene>
    <name evidence="2" type="primary">BQ5605_C017g08424</name>
    <name evidence="2" type="ORF">BQ5605_C017G08424</name>
</gene>
<dbReference type="EMBL" id="FQNC01000017">
    <property type="protein sequence ID" value="SGY19994.1"/>
    <property type="molecule type" value="Genomic_DNA"/>
</dbReference>
<proteinExistence type="predicted"/>
<evidence type="ECO:0000313" key="2">
    <source>
        <dbReference type="EMBL" id="SGY19994.1"/>
    </source>
</evidence>
<feature type="region of interest" description="Disordered" evidence="1">
    <location>
        <begin position="15"/>
        <end position="37"/>
    </location>
</feature>
<sequence>MSDVVIHARLRCDTELEANSDPPPLDLREATGAPPPVPEFVPLALKESSPELEEKPLGSPGIEISAPTLVLIDPSIGTMYTSESNPDAQCTAPLISRSPRPNPAPSIATIGSMPDAPPMRIQRVVMFDPTNSLPVSEALEVVACLPRYQTPPQALADRSARGKNPFSKLRGFAEAEALHSMPGSQDESDVGVNSSLGWGGWGGGVATGSERRLVELRVLFFHSIWKLCRRRRFSSDLLEPITERDGLRGASSLYSGVQGSPSVSVSHHCKGGLSGYG</sequence>
<accession>A0A2X0LZA2</accession>
<name>A0A2X0LZA2_9BASI</name>